<dbReference type="Pfam" id="PF00346">
    <property type="entry name" value="Complex1_49kDa"/>
    <property type="match status" value="1"/>
</dbReference>
<evidence type="ECO:0000259" key="2">
    <source>
        <dbReference type="Pfam" id="PF00346"/>
    </source>
</evidence>
<evidence type="ECO:0000256" key="1">
    <source>
        <dbReference type="SAM" id="MobiDB-lite"/>
    </source>
</evidence>
<dbReference type="EMBL" id="LJCR01000678">
    <property type="protein sequence ID" value="KPV52049.1"/>
    <property type="molecule type" value="Genomic_DNA"/>
</dbReference>
<dbReference type="GO" id="GO:0048038">
    <property type="term" value="F:quinone binding"/>
    <property type="evidence" value="ECO:0007669"/>
    <property type="project" value="InterPro"/>
</dbReference>
<feature type="domain" description="NADH-quinone oxidoreductase subunit D" evidence="2">
    <location>
        <begin position="1"/>
        <end position="64"/>
    </location>
</feature>
<reference evidence="3 4" key="1">
    <citation type="submission" date="2015-09" db="EMBL/GenBank/DDBJ databases">
        <title>Draft genome sequence of Kouleothrix aurantiaca JCM 19913.</title>
        <authorList>
            <person name="Hemp J."/>
        </authorList>
    </citation>
    <scope>NUCLEOTIDE SEQUENCE [LARGE SCALE GENOMIC DNA]</scope>
    <source>
        <strain evidence="3 4">COM-B</strain>
    </source>
</reference>
<dbReference type="SUPFAM" id="SSF56762">
    <property type="entry name" value="HydB/Nqo4-like"/>
    <property type="match status" value="1"/>
</dbReference>
<dbReference type="GO" id="GO:0051287">
    <property type="term" value="F:NAD binding"/>
    <property type="evidence" value="ECO:0007669"/>
    <property type="project" value="InterPro"/>
</dbReference>
<dbReference type="AlphaFoldDB" id="A0A0P9FG16"/>
<protein>
    <recommendedName>
        <fullName evidence="2">NADH-quinone oxidoreductase subunit D domain-containing protein</fullName>
    </recommendedName>
</protein>
<name>A0A0P9FG16_9CHLR</name>
<dbReference type="InterPro" id="IPR029014">
    <property type="entry name" value="NiFe-Hase_large"/>
</dbReference>
<organism evidence="3 4">
    <name type="scientific">Kouleothrix aurantiaca</name>
    <dbReference type="NCBI Taxonomy" id="186479"/>
    <lineage>
        <taxon>Bacteria</taxon>
        <taxon>Bacillati</taxon>
        <taxon>Chloroflexota</taxon>
        <taxon>Chloroflexia</taxon>
        <taxon>Chloroflexales</taxon>
        <taxon>Roseiflexineae</taxon>
        <taxon>Roseiflexaceae</taxon>
        <taxon>Kouleothrix</taxon>
    </lineage>
</organism>
<dbReference type="Proteomes" id="UP000050509">
    <property type="component" value="Unassembled WGS sequence"/>
</dbReference>
<dbReference type="GO" id="GO:0016651">
    <property type="term" value="F:oxidoreductase activity, acting on NAD(P)H"/>
    <property type="evidence" value="ECO:0007669"/>
    <property type="project" value="InterPro"/>
</dbReference>
<dbReference type="Gene3D" id="1.10.645.10">
    <property type="entry name" value="Cytochrome-c3 Hydrogenase, chain B"/>
    <property type="match status" value="1"/>
</dbReference>
<accession>A0A0P9FG16</accession>
<sequence>PYAAYARLGFKPITQDGGDVYARLMLLLLEAYESIKLVEAALADLPEGKWRGELPETLPKGRASAAAVASATADSDQRRTTIDHQRRGRSSFA</sequence>
<dbReference type="InterPro" id="IPR001135">
    <property type="entry name" value="NADH_Q_OxRdtase_suD"/>
</dbReference>
<feature type="non-terminal residue" evidence="3">
    <location>
        <position position="1"/>
    </location>
</feature>
<gene>
    <name evidence="3" type="ORF">SE17_17755</name>
</gene>
<comment type="caution">
    <text evidence="3">The sequence shown here is derived from an EMBL/GenBank/DDBJ whole genome shotgun (WGS) entry which is preliminary data.</text>
</comment>
<evidence type="ECO:0000313" key="4">
    <source>
        <dbReference type="Proteomes" id="UP000050509"/>
    </source>
</evidence>
<feature type="region of interest" description="Disordered" evidence="1">
    <location>
        <begin position="67"/>
        <end position="93"/>
    </location>
</feature>
<proteinExistence type="predicted"/>
<evidence type="ECO:0000313" key="3">
    <source>
        <dbReference type="EMBL" id="KPV52049.1"/>
    </source>
</evidence>
<feature type="compositionally biased region" description="Basic and acidic residues" evidence="1">
    <location>
        <begin position="75"/>
        <end position="85"/>
    </location>
</feature>
<keyword evidence="4" id="KW-1185">Reference proteome</keyword>